<evidence type="ECO:0000313" key="1">
    <source>
        <dbReference type="EMBL" id="MCU9592842.1"/>
    </source>
</evidence>
<dbReference type="Proteomes" id="UP001208656">
    <property type="component" value="Unassembled WGS sequence"/>
</dbReference>
<protein>
    <submittedName>
        <fullName evidence="1">Uncharacterized protein</fullName>
    </submittedName>
</protein>
<accession>A0ABT2WBI0</accession>
<evidence type="ECO:0000313" key="2">
    <source>
        <dbReference type="Proteomes" id="UP001208656"/>
    </source>
</evidence>
<name>A0ABT2WBI0_9BACI</name>
<comment type="caution">
    <text evidence="1">The sequence shown here is derived from an EMBL/GenBank/DDBJ whole genome shotgun (WGS) entry which is preliminary data.</text>
</comment>
<proteinExistence type="predicted"/>
<reference evidence="1 2" key="1">
    <citation type="submission" date="2022-10" db="EMBL/GenBank/DDBJ databases">
        <title>Description of Fervidibacillus gen. nov. in the family Fervidibacillaceae fam. nov. with two species, Fervidibacillus albus sp. nov., and Fervidibacillus halotolerans sp. nov., isolated from tidal flat sediments.</title>
        <authorList>
            <person name="Kwon K.K."/>
            <person name="Yang S.-H."/>
        </authorList>
    </citation>
    <scope>NUCLEOTIDE SEQUENCE [LARGE SCALE GENOMIC DNA]</scope>
    <source>
        <strain evidence="1 2">DSM 23332</strain>
    </source>
</reference>
<gene>
    <name evidence="1" type="ORF">OEV82_00050</name>
</gene>
<sequence>MVWIRLLGGHYCPPFLYYKKTDVRKVIDKFFTNKLNSSGINGREKVNPLYGK</sequence>
<dbReference type="RefSeq" id="WP_263060609.1">
    <property type="nucleotide sequence ID" value="NZ_JAOUSE010000001.1"/>
</dbReference>
<keyword evidence="2" id="KW-1185">Reference proteome</keyword>
<organism evidence="1 2">
    <name type="scientific">Pallidibacillus thermolactis</name>
    <dbReference type="NCBI Taxonomy" id="251051"/>
    <lineage>
        <taxon>Bacteria</taxon>
        <taxon>Bacillati</taxon>
        <taxon>Bacillota</taxon>
        <taxon>Bacilli</taxon>
        <taxon>Bacillales</taxon>
        <taxon>Bacillaceae</taxon>
        <taxon>Pallidibacillus</taxon>
    </lineage>
</organism>
<dbReference type="EMBL" id="JAOUSE010000001">
    <property type="protein sequence ID" value="MCU9592842.1"/>
    <property type="molecule type" value="Genomic_DNA"/>
</dbReference>